<dbReference type="AlphaFoldDB" id="A0A835AR68"/>
<keyword evidence="4" id="KW-1133">Transmembrane helix</keyword>
<dbReference type="OrthoDB" id="634447at2759"/>
<keyword evidence="1" id="KW-0805">Transcription regulation</keyword>
<keyword evidence="4" id="KW-0472">Membrane</keyword>
<accession>A0A835AR68</accession>
<organism evidence="5 6">
    <name type="scientific">Digitaria exilis</name>
    <dbReference type="NCBI Taxonomy" id="1010633"/>
    <lineage>
        <taxon>Eukaryota</taxon>
        <taxon>Viridiplantae</taxon>
        <taxon>Streptophyta</taxon>
        <taxon>Embryophyta</taxon>
        <taxon>Tracheophyta</taxon>
        <taxon>Spermatophyta</taxon>
        <taxon>Magnoliopsida</taxon>
        <taxon>Liliopsida</taxon>
        <taxon>Poales</taxon>
        <taxon>Poaceae</taxon>
        <taxon>PACMAD clade</taxon>
        <taxon>Panicoideae</taxon>
        <taxon>Panicodae</taxon>
        <taxon>Paniceae</taxon>
        <taxon>Anthephorinae</taxon>
        <taxon>Digitaria</taxon>
    </lineage>
</organism>
<dbReference type="InterPro" id="IPR005202">
    <property type="entry name" value="TF_GRAS"/>
</dbReference>
<reference evidence="5" key="1">
    <citation type="submission" date="2020-07" db="EMBL/GenBank/DDBJ databases">
        <title>Genome sequence and genetic diversity analysis of an under-domesticated orphan crop, white fonio (Digitaria exilis).</title>
        <authorList>
            <person name="Bennetzen J.L."/>
            <person name="Chen S."/>
            <person name="Ma X."/>
            <person name="Wang X."/>
            <person name="Yssel A.E.J."/>
            <person name="Chaluvadi S.R."/>
            <person name="Johnson M."/>
            <person name="Gangashetty P."/>
            <person name="Hamidou F."/>
            <person name="Sanogo M.D."/>
            <person name="Zwaenepoel A."/>
            <person name="Wallace J."/>
            <person name="Van De Peer Y."/>
            <person name="Van Deynze A."/>
        </authorList>
    </citation>
    <scope>NUCLEOTIDE SEQUENCE</scope>
    <source>
        <tissue evidence="5">Leaves</tissue>
    </source>
</reference>
<dbReference type="PANTHER" id="PTHR31636">
    <property type="entry name" value="OSJNBA0084A10.13 PROTEIN-RELATED"/>
    <property type="match status" value="1"/>
</dbReference>
<feature type="transmembrane region" description="Helical" evidence="4">
    <location>
        <begin position="193"/>
        <end position="215"/>
    </location>
</feature>
<evidence type="ECO:0000313" key="6">
    <source>
        <dbReference type="Proteomes" id="UP000636709"/>
    </source>
</evidence>
<evidence type="ECO:0000256" key="2">
    <source>
        <dbReference type="ARBA" id="ARBA00023163"/>
    </source>
</evidence>
<dbReference type="Proteomes" id="UP000636709">
    <property type="component" value="Unassembled WGS sequence"/>
</dbReference>
<sequence>MTTTPEEFFAMGLMEQSPPSPPVFVDIPQKPSASSDSQHRVPENMMLPHISRVLFEDENIDDKLRTQDNRANKILDEMMLQAYQTCIWGMDKLRVTVENKNMKCTGRKASRNNVVDVRALLISCAEAVAANDHMRVHELLKQIKKHASETRDATQRLAQCFTNGLEARLKGARGQISQFLIARPSFMDILEAYNLYFTACCFNGVTFIFSVMTIMKYMVGKSRLHIVDYDKYGLPPFKFHIVMKKWEDVCIKDLSIDIDEVLVVNDLLNFNSLMDESVFFDDPSPRDIVLNNIKKMKPDVFIQSIVNCSYGSSFITRFRETMFYYMALFDILDATVPRESKSRLVLEQFVLGSSALNAIASEGVDLVEHPEKYRQRQARNQRIGLRQLPLKSRIIKVPGEVYGGARGEHEFHSPWWGDLVEEPHGDAEVGIEVLEEEALACCP</sequence>
<dbReference type="Pfam" id="PF03514">
    <property type="entry name" value="GRAS"/>
    <property type="match status" value="2"/>
</dbReference>
<evidence type="ECO:0000256" key="3">
    <source>
        <dbReference type="PROSITE-ProRule" id="PRU01191"/>
    </source>
</evidence>
<keyword evidence="2" id="KW-0804">Transcription</keyword>
<gene>
    <name evidence="5" type="ORF">HU200_052429</name>
</gene>
<dbReference type="PROSITE" id="PS50985">
    <property type="entry name" value="GRAS"/>
    <property type="match status" value="1"/>
</dbReference>
<evidence type="ECO:0000313" key="5">
    <source>
        <dbReference type="EMBL" id="KAF8668138.1"/>
    </source>
</evidence>
<name>A0A835AR68_9POAL</name>
<proteinExistence type="inferred from homology"/>
<feature type="region of interest" description="SAW" evidence="3">
    <location>
        <begin position="360"/>
        <end position="443"/>
    </location>
</feature>
<comment type="similarity">
    <text evidence="3">Belongs to the GRAS family.</text>
</comment>
<keyword evidence="4" id="KW-0812">Transmembrane</keyword>
<comment type="caution">
    <text evidence="5">The sequence shown here is derived from an EMBL/GenBank/DDBJ whole genome shotgun (WGS) entry which is preliminary data.</text>
</comment>
<dbReference type="EMBL" id="JACEFO010002284">
    <property type="protein sequence ID" value="KAF8668138.1"/>
    <property type="molecule type" value="Genomic_DNA"/>
</dbReference>
<feature type="short sequence motif" description="VHIID" evidence="3">
    <location>
        <begin position="224"/>
        <end position="228"/>
    </location>
</feature>
<evidence type="ECO:0000256" key="4">
    <source>
        <dbReference type="SAM" id="Phobius"/>
    </source>
</evidence>
<comment type="caution">
    <text evidence="3">Lacks conserved residue(s) required for the propagation of feature annotation.</text>
</comment>
<protein>
    <submittedName>
        <fullName evidence="5">Uncharacterized protein</fullName>
    </submittedName>
</protein>
<keyword evidence="6" id="KW-1185">Reference proteome</keyword>
<evidence type="ECO:0000256" key="1">
    <source>
        <dbReference type="ARBA" id="ARBA00023015"/>
    </source>
</evidence>